<keyword evidence="2" id="KW-0520">NAD</keyword>
<dbReference type="InterPro" id="IPR050151">
    <property type="entry name" value="Class-I_Pyr_Nuc-Dis_Oxidored"/>
</dbReference>
<dbReference type="EMBL" id="CP054706">
    <property type="protein sequence ID" value="QQK80386.1"/>
    <property type="molecule type" value="Genomic_DNA"/>
</dbReference>
<dbReference type="KEGG" id="scib:HUG20_11115"/>
<dbReference type="SUPFAM" id="SSF51905">
    <property type="entry name" value="FAD/NAD(P)-binding domain"/>
    <property type="match status" value="1"/>
</dbReference>
<dbReference type="RefSeq" id="WP_200084759.1">
    <property type="nucleotide sequence ID" value="NZ_CP054706.1"/>
</dbReference>
<protein>
    <submittedName>
        <fullName evidence="4">NAD(P)/FAD-dependent oxidoreductase</fullName>
    </submittedName>
</protein>
<keyword evidence="5" id="KW-1185">Reference proteome</keyword>
<sequence>MQIFDVVVIGTGPGGYVSAIRAAQLGEKVAIVEKHKVGGIYLNVGCISSKTYLQYSDTVRKIRQANDWGIETNEPHINFDKLRERKDKIVKTLTGGVQHLLKNNGITVFEGEAAVDKNNTVTIGEEKIEAKDVILATGSTPFIPPISELEQVDYETTDTLFEMTKLQTSEREPITSTRNEASS</sequence>
<dbReference type="InterPro" id="IPR036188">
    <property type="entry name" value="FAD/NAD-bd_sf"/>
</dbReference>
<dbReference type="PRINTS" id="PR00368">
    <property type="entry name" value="FADPNR"/>
</dbReference>
<dbReference type="Pfam" id="PF07992">
    <property type="entry name" value="Pyr_redox_2"/>
    <property type="match status" value="1"/>
</dbReference>
<dbReference type="InterPro" id="IPR023753">
    <property type="entry name" value="FAD/NAD-binding_dom"/>
</dbReference>
<evidence type="ECO:0000313" key="5">
    <source>
        <dbReference type="Proteomes" id="UP000595349"/>
    </source>
</evidence>
<proteinExistence type="inferred from homology"/>
<dbReference type="GO" id="GO:0006103">
    <property type="term" value="P:2-oxoglutarate metabolic process"/>
    <property type="evidence" value="ECO:0007669"/>
    <property type="project" value="TreeGrafter"/>
</dbReference>
<organism evidence="4 5">
    <name type="scientific">Salicibibacter cibi</name>
    <dbReference type="NCBI Taxonomy" id="2743001"/>
    <lineage>
        <taxon>Bacteria</taxon>
        <taxon>Bacillati</taxon>
        <taxon>Bacillota</taxon>
        <taxon>Bacilli</taxon>
        <taxon>Bacillales</taxon>
        <taxon>Bacillaceae</taxon>
        <taxon>Salicibibacter</taxon>
    </lineage>
</organism>
<gene>
    <name evidence="4" type="ORF">HUG20_11115</name>
</gene>
<dbReference type="GO" id="GO:0004148">
    <property type="term" value="F:dihydrolipoyl dehydrogenase (NADH) activity"/>
    <property type="evidence" value="ECO:0007669"/>
    <property type="project" value="TreeGrafter"/>
</dbReference>
<dbReference type="PANTHER" id="PTHR22912:SF217">
    <property type="entry name" value="DIHYDROLIPOYL DEHYDROGENASE"/>
    <property type="match status" value="1"/>
</dbReference>
<feature type="domain" description="FAD/NAD(P)-binding" evidence="3">
    <location>
        <begin position="4"/>
        <end position="167"/>
    </location>
</feature>
<evidence type="ECO:0000256" key="2">
    <source>
        <dbReference type="ARBA" id="ARBA00023027"/>
    </source>
</evidence>
<evidence type="ECO:0000259" key="3">
    <source>
        <dbReference type="Pfam" id="PF07992"/>
    </source>
</evidence>
<dbReference type="Gene3D" id="3.50.50.60">
    <property type="entry name" value="FAD/NAD(P)-binding domain"/>
    <property type="match status" value="2"/>
</dbReference>
<dbReference type="PRINTS" id="PR00411">
    <property type="entry name" value="PNDRDTASEI"/>
</dbReference>
<dbReference type="GO" id="GO:0050660">
    <property type="term" value="F:flavin adenine dinucleotide binding"/>
    <property type="evidence" value="ECO:0007669"/>
    <property type="project" value="TreeGrafter"/>
</dbReference>
<comment type="similarity">
    <text evidence="1">Belongs to the class-I pyridine nucleotide-disulfide oxidoreductase family.</text>
</comment>
<dbReference type="Proteomes" id="UP000595349">
    <property type="component" value="Chromosome"/>
</dbReference>
<dbReference type="PANTHER" id="PTHR22912">
    <property type="entry name" value="DISULFIDE OXIDOREDUCTASE"/>
    <property type="match status" value="1"/>
</dbReference>
<reference evidence="4 5" key="1">
    <citation type="submission" date="2020-06" db="EMBL/GenBank/DDBJ databases">
        <title>Genomic analysis of Salicibibacter sp. NKC21-4.</title>
        <authorList>
            <person name="Oh Y.J."/>
        </authorList>
    </citation>
    <scope>NUCLEOTIDE SEQUENCE [LARGE SCALE GENOMIC DNA]</scope>
    <source>
        <strain evidence="4 5">NKC21-4</strain>
    </source>
</reference>
<dbReference type="AlphaFoldDB" id="A0A7T6ZBD4"/>
<accession>A0A7T6ZBD4</accession>
<name>A0A7T6ZBD4_9BACI</name>
<evidence type="ECO:0000313" key="4">
    <source>
        <dbReference type="EMBL" id="QQK80386.1"/>
    </source>
</evidence>
<evidence type="ECO:0000256" key="1">
    <source>
        <dbReference type="ARBA" id="ARBA00007532"/>
    </source>
</evidence>